<evidence type="ECO:0000256" key="8">
    <source>
        <dbReference type="ARBA" id="ARBA00023303"/>
    </source>
</evidence>
<keyword evidence="4 10" id="KW-0812">Transmembrane</keyword>
<evidence type="ECO:0000256" key="4">
    <source>
        <dbReference type="ARBA" id="ARBA00022692"/>
    </source>
</evidence>
<feature type="transmembrane region" description="Helical" evidence="10">
    <location>
        <begin position="12"/>
        <end position="29"/>
    </location>
</feature>
<feature type="region of interest" description="Disordered" evidence="9">
    <location>
        <begin position="233"/>
        <end position="264"/>
    </location>
</feature>
<dbReference type="GO" id="GO:0016020">
    <property type="term" value="C:membrane"/>
    <property type="evidence" value="ECO:0007669"/>
    <property type="project" value="UniProtKB-SubCell"/>
</dbReference>
<dbReference type="Proteomes" id="UP000515161">
    <property type="component" value="Unplaced"/>
</dbReference>
<reference evidence="12" key="1">
    <citation type="submission" date="2025-08" db="UniProtKB">
        <authorList>
            <consortium name="RefSeq"/>
        </authorList>
    </citation>
    <scope>IDENTIFICATION</scope>
</reference>
<keyword evidence="11" id="KW-1185">Reference proteome</keyword>
<evidence type="ECO:0000313" key="12">
    <source>
        <dbReference type="RefSeq" id="XP_034072371.1"/>
    </source>
</evidence>
<keyword evidence="8" id="KW-0407">Ion channel</keyword>
<feature type="compositionally biased region" description="Polar residues" evidence="9">
    <location>
        <begin position="250"/>
        <end position="264"/>
    </location>
</feature>
<feature type="transmembrane region" description="Helical" evidence="10">
    <location>
        <begin position="81"/>
        <end position="104"/>
    </location>
</feature>
<evidence type="ECO:0000256" key="1">
    <source>
        <dbReference type="ARBA" id="ARBA00004141"/>
    </source>
</evidence>
<comment type="subcellular location">
    <subcellularLocation>
        <location evidence="1">Membrane</location>
        <topology evidence="1">Multi-pass membrane protein</topology>
    </subcellularLocation>
</comment>
<dbReference type="GO" id="GO:1904669">
    <property type="term" value="P:ATP export"/>
    <property type="evidence" value="ECO:0007669"/>
    <property type="project" value="UniProtKB-ARBA"/>
</dbReference>
<feature type="transmembrane region" description="Helical" evidence="10">
    <location>
        <begin position="49"/>
        <end position="69"/>
    </location>
</feature>
<dbReference type="GeneID" id="117546295"/>
<evidence type="ECO:0000256" key="6">
    <source>
        <dbReference type="ARBA" id="ARBA00023065"/>
    </source>
</evidence>
<keyword evidence="7 10" id="KW-0472">Membrane</keyword>
<dbReference type="Pfam" id="PF14798">
    <property type="entry name" value="Ca_hom_mod"/>
    <property type="match status" value="1"/>
</dbReference>
<evidence type="ECO:0000256" key="3">
    <source>
        <dbReference type="ARBA" id="ARBA00022448"/>
    </source>
</evidence>
<organism evidence="11 12">
    <name type="scientific">Gymnodraco acuticeps</name>
    <name type="common">Antarctic dragonfish</name>
    <dbReference type="NCBI Taxonomy" id="8218"/>
    <lineage>
        <taxon>Eukaryota</taxon>
        <taxon>Metazoa</taxon>
        <taxon>Chordata</taxon>
        <taxon>Craniata</taxon>
        <taxon>Vertebrata</taxon>
        <taxon>Euteleostomi</taxon>
        <taxon>Actinopterygii</taxon>
        <taxon>Neopterygii</taxon>
        <taxon>Teleostei</taxon>
        <taxon>Neoteleostei</taxon>
        <taxon>Acanthomorphata</taxon>
        <taxon>Eupercaria</taxon>
        <taxon>Perciformes</taxon>
        <taxon>Notothenioidei</taxon>
        <taxon>Bathydraconidae</taxon>
        <taxon>Gymnodraco</taxon>
    </lineage>
</organism>
<evidence type="ECO:0000256" key="7">
    <source>
        <dbReference type="ARBA" id="ARBA00023136"/>
    </source>
</evidence>
<sequence length="264" mass="29597">MQSLITKIATEKLSTYAAVISIFTYTILLNRDLACTCEPQASNCNLYMLLPPVIILLLILLLDSSFQSVCRYYSSHCRCPCGLCCFYAHHFLRAFLVGLLWVAFLFLDGDWYVCCQNDGSEQQATLACKAEKDIKVNEKVLKSELKNTSRFIGGWILLGIVCVAFVLPFCVRLKGCGKEKRCSNKTFLYEKQIIIEEGNVLEKLLSNSAKEKLTEGIKKNICDKDWEGCFGAAGKLLDPPKQEGGETERQAQNPRGPSLHSSWP</sequence>
<dbReference type="AlphaFoldDB" id="A0A6P8U6F9"/>
<keyword evidence="6" id="KW-0406">Ion transport</keyword>
<dbReference type="GO" id="GO:0034220">
    <property type="term" value="P:monoatomic ion transmembrane transport"/>
    <property type="evidence" value="ECO:0007669"/>
    <property type="project" value="UniProtKB-KW"/>
</dbReference>
<protein>
    <submittedName>
        <fullName evidence="12">Uncharacterized protein LOC117546295</fullName>
    </submittedName>
</protein>
<feature type="compositionally biased region" description="Basic and acidic residues" evidence="9">
    <location>
        <begin position="238"/>
        <end position="249"/>
    </location>
</feature>
<dbReference type="RefSeq" id="XP_034072371.1">
    <property type="nucleotide sequence ID" value="XM_034216480.1"/>
</dbReference>
<evidence type="ECO:0000256" key="9">
    <source>
        <dbReference type="SAM" id="MobiDB-lite"/>
    </source>
</evidence>
<dbReference type="KEGG" id="gacu:117546295"/>
<evidence type="ECO:0000313" key="11">
    <source>
        <dbReference type="Proteomes" id="UP000515161"/>
    </source>
</evidence>
<proteinExistence type="inferred from homology"/>
<gene>
    <name evidence="12" type="primary">LOC117546295</name>
</gene>
<dbReference type="InParanoid" id="A0A6P8U6F9"/>
<feature type="transmembrane region" description="Helical" evidence="10">
    <location>
        <begin position="151"/>
        <end position="171"/>
    </location>
</feature>
<name>A0A6P8U6F9_GYMAC</name>
<evidence type="ECO:0000256" key="10">
    <source>
        <dbReference type="SAM" id="Phobius"/>
    </source>
</evidence>
<keyword evidence="5 10" id="KW-1133">Transmembrane helix</keyword>
<dbReference type="OrthoDB" id="8813775at2759"/>
<evidence type="ECO:0000256" key="2">
    <source>
        <dbReference type="ARBA" id="ARBA00008497"/>
    </source>
</evidence>
<evidence type="ECO:0000256" key="5">
    <source>
        <dbReference type="ARBA" id="ARBA00022989"/>
    </source>
</evidence>
<accession>A0A6P8U6F9</accession>
<comment type="similarity">
    <text evidence="2">Belongs to the CALHM family.</text>
</comment>
<keyword evidence="3" id="KW-0813">Transport</keyword>
<dbReference type="InterPro" id="IPR029569">
    <property type="entry name" value="CALHM"/>
</dbReference>